<evidence type="ECO:0000313" key="1">
    <source>
        <dbReference type="EMBL" id="CAH2247856.1"/>
    </source>
</evidence>
<organism evidence="1 2">
    <name type="scientific">Pararge aegeria aegeria</name>
    <dbReference type="NCBI Taxonomy" id="348720"/>
    <lineage>
        <taxon>Eukaryota</taxon>
        <taxon>Metazoa</taxon>
        <taxon>Ecdysozoa</taxon>
        <taxon>Arthropoda</taxon>
        <taxon>Hexapoda</taxon>
        <taxon>Insecta</taxon>
        <taxon>Pterygota</taxon>
        <taxon>Neoptera</taxon>
        <taxon>Endopterygota</taxon>
        <taxon>Lepidoptera</taxon>
        <taxon>Glossata</taxon>
        <taxon>Ditrysia</taxon>
        <taxon>Papilionoidea</taxon>
        <taxon>Nymphalidae</taxon>
        <taxon>Satyrinae</taxon>
        <taxon>Satyrini</taxon>
        <taxon>Parargina</taxon>
        <taxon>Pararge</taxon>
    </lineage>
</organism>
<accession>A0A8S4S6W9</accession>
<keyword evidence="2" id="KW-1185">Reference proteome</keyword>
<evidence type="ECO:0000313" key="2">
    <source>
        <dbReference type="Proteomes" id="UP000838756"/>
    </source>
</evidence>
<protein>
    <submittedName>
        <fullName evidence="1">Jg12231 protein</fullName>
    </submittedName>
</protein>
<comment type="caution">
    <text evidence="1">The sequence shown here is derived from an EMBL/GenBank/DDBJ whole genome shotgun (WGS) entry which is preliminary data.</text>
</comment>
<sequence>MYLTNADGRRGLQLVIDIPFYIQTNSSSCTILIKITSINTKKPQRLCKTDIPLTKALRLPVDALVPHYPGMSIHRSVSDAPCTGLEPTVRNNWTAFHELAAL</sequence>
<name>A0A8S4S6W9_9NEOP</name>
<gene>
    <name evidence="1" type="primary">jg12231</name>
    <name evidence="1" type="ORF">PAEG_LOCUS21643</name>
</gene>
<dbReference type="Proteomes" id="UP000838756">
    <property type="component" value="Unassembled WGS sequence"/>
</dbReference>
<dbReference type="EMBL" id="CAKXAJ010025965">
    <property type="protein sequence ID" value="CAH2247856.1"/>
    <property type="molecule type" value="Genomic_DNA"/>
</dbReference>
<reference evidence="1" key="1">
    <citation type="submission" date="2022-03" db="EMBL/GenBank/DDBJ databases">
        <authorList>
            <person name="Lindestad O."/>
        </authorList>
    </citation>
    <scope>NUCLEOTIDE SEQUENCE</scope>
</reference>
<dbReference type="AlphaFoldDB" id="A0A8S4S6W9"/>
<proteinExistence type="predicted"/>